<dbReference type="InterPro" id="IPR027417">
    <property type="entry name" value="P-loop_NTPase"/>
</dbReference>
<evidence type="ECO:0000259" key="6">
    <source>
        <dbReference type="SMART" id="SM00438"/>
    </source>
</evidence>
<evidence type="ECO:0008006" key="8">
    <source>
        <dbReference type="Google" id="ProtNLM"/>
    </source>
</evidence>
<dbReference type="EMBL" id="OE843895">
    <property type="protein sequence ID" value="CAD7604192.1"/>
    <property type="molecule type" value="Genomic_DNA"/>
</dbReference>
<feature type="domain" description="NF-X1-type" evidence="6">
    <location>
        <begin position="1312"/>
        <end position="1331"/>
    </location>
</feature>
<feature type="domain" description="NF-X1-type" evidence="6">
    <location>
        <begin position="1394"/>
        <end position="1417"/>
    </location>
</feature>
<organism evidence="7">
    <name type="scientific">Timema genevievae</name>
    <name type="common">Walking stick</name>
    <dbReference type="NCBI Taxonomy" id="629358"/>
    <lineage>
        <taxon>Eukaryota</taxon>
        <taxon>Metazoa</taxon>
        <taxon>Ecdysozoa</taxon>
        <taxon>Arthropoda</taxon>
        <taxon>Hexapoda</taxon>
        <taxon>Insecta</taxon>
        <taxon>Pterygota</taxon>
        <taxon>Neoptera</taxon>
        <taxon>Polyneoptera</taxon>
        <taxon>Phasmatodea</taxon>
        <taxon>Timematodea</taxon>
        <taxon>Timematoidea</taxon>
        <taxon>Timematidae</taxon>
        <taxon>Timema</taxon>
    </lineage>
</organism>
<evidence type="ECO:0000256" key="3">
    <source>
        <dbReference type="ARBA" id="ARBA00022771"/>
    </source>
</evidence>
<dbReference type="PANTHER" id="PTHR10887:SF341">
    <property type="entry name" value="NFX1-TYPE ZINC FINGER-CONTAINING PROTEIN 1"/>
    <property type="match status" value="1"/>
</dbReference>
<keyword evidence="4" id="KW-0862">Zinc</keyword>
<dbReference type="InterPro" id="IPR041677">
    <property type="entry name" value="DNA2/NAM7_AAA_11"/>
</dbReference>
<dbReference type="GO" id="GO:0031048">
    <property type="term" value="P:regulatory ncRNA-mediated heterochromatin formation"/>
    <property type="evidence" value="ECO:0007669"/>
    <property type="project" value="TreeGrafter"/>
</dbReference>
<dbReference type="InterPro" id="IPR003593">
    <property type="entry name" value="AAA+_ATPase"/>
</dbReference>
<dbReference type="GO" id="GO:0031380">
    <property type="term" value="C:nuclear RNA-directed RNA polymerase complex"/>
    <property type="evidence" value="ECO:0007669"/>
    <property type="project" value="TreeGrafter"/>
</dbReference>
<dbReference type="InterPro" id="IPR041679">
    <property type="entry name" value="DNA2/NAM7-like_C"/>
</dbReference>
<dbReference type="InterPro" id="IPR045055">
    <property type="entry name" value="DNA2/NAM7-like"/>
</dbReference>
<dbReference type="GO" id="GO:0004386">
    <property type="term" value="F:helicase activity"/>
    <property type="evidence" value="ECO:0007669"/>
    <property type="project" value="InterPro"/>
</dbReference>
<dbReference type="CDD" id="cd06008">
    <property type="entry name" value="NF-X1-zinc-finger"/>
    <property type="match status" value="1"/>
</dbReference>
<evidence type="ECO:0000313" key="7">
    <source>
        <dbReference type="EMBL" id="CAD7604192.1"/>
    </source>
</evidence>
<sequence>MKKDPIENASLIKGNAGRIKISRKEGSAELTLDYQKFRGATKKRPGKFQFGESSGAKFIRFRAPLSHFRLEELAKLDPNEIVEIIANKHSGFMELLSGDTALRPDMMALVMKILAKLSVAPFHEIKTNMMALACRQEFLDQLRTFVSELPTGNRQHQSTENVIFEDLFTFYKCVLEMLPNTACDVFRSVFLYTDMSLKGVEMYQKVKINVDLKNTFNALQDYLKEIIQEKDLKKETHLEYPEPPNNFREMSVVPTNQDITSEKSLFIRPNIIKGAYSDVEHYLDVQFRLLREDFIGPLREGISEYLNNTDENTVILKTSTLRFYNKVLFLTTKSTKDGVGVLVNFDPYRRRRIENWKDSKKFMYGSLLCFTSDNFKSTIIATVIERDEIFTKRILVVKFHSPTQMDENVFKREFIMAESEVYFNSYFHVLQGLQNLRKENFPMKEYIVDVNCICRPPMYVDVAEREFSFRDFKIHPKDVESWPGFEALGLNPAQYDALIAATTREFVIIQGPPGTGKTYLGLKIINFLLQNTSAWNMQGQPILIICHTNHALDQFLEGIAGISDSIVRIGGQSKSNILQKYNLKEIRKATKTNSHNYNLSRHFNDVMADLTSEIQRKQKQLELIKKNEGILWMKYLVDRNIVPSCFPDVLRTSIVEWLLVPPEEWLKEEEGLYDEAQQFHEQENPVESHTENSVSELNNTLLDEVLVDSGDDETDHMFDFRPAPIFHDKEDIYDISVEKLNKQLKDIEDILENSEGGDFDRNLWFFETLYDDLTYQKKCLKACLCQVIPEDEDRVKELATESDVWRIEPRDRWLLYKHWLSLLQAELLEELIQAGKDFTENSRFHEEVRNMNDLRILKERFVVGMTTTGAARLQPLLQALRPSIVIVEEAAEVLEPHIVVSLTKDCQHLILIGDHKQLRPSNAVFKLAQEFKFDVSLFERMLNNGLHCKVLQIQHRMRPEIAELITPTIYPGLMNHSSVETYPNVKGMLKNVYFVKHNKPEAQERESSSRSNRHEAEFLLALCKYLILQGYDGEDITILTTYSGQMFYLREVRNVRMDPLDPPDYGLGCTSPYFYERSRHLMLRKVRMTVVDNFQGEENKIILLSLVRSNKNADIGFLKTPNRVCVALSRAREGLYIIGNMDNLTERSTSIWGKIKETLVKQEALGTHLTLRCQKFHLTCSQDMNTRHMVSGCRLELRRFDHVYQAGSQFQFQNMSGPPVAQPGQSEHFWTPLLEHVVAASPNLYDPFRQNHPDQVTLVASHEDFKQVKEGGCNLPCGALLKCGHTCKSVCHQKDLGHENKKCLEPCERILCALEHSCKKMCWQDCGPCTYLILKTLPCGHETTVQCHVTLDDIMCEVVVSMELPYCKHKVDIPCGVDLLEFNCPFKCEYRLMCGHSCNKTCHPLKDPEHLEFQCKKKCVRLNKGCSRAHECQLLCYKECVDCSVILEPQTLPCGHSHKLKCSQDPATVKCEFKCKRTLPCGHLCTSHCYKPCAPCGEMVAKFIPDCNHKVYMRCSKEALRKYCNKLCERTMECGHKCPGKCALECSVLSCNVLVPYNIQAACGHAGNAPCCLAKSGMD</sequence>
<accession>A0A7R9PPP0</accession>
<dbReference type="SUPFAM" id="SSF52540">
    <property type="entry name" value="P-loop containing nucleoside triphosphate hydrolases"/>
    <property type="match status" value="1"/>
</dbReference>
<dbReference type="Pfam" id="PF13087">
    <property type="entry name" value="AAA_12"/>
    <property type="match status" value="1"/>
</dbReference>
<reference evidence="7" key="1">
    <citation type="submission" date="2020-11" db="EMBL/GenBank/DDBJ databases">
        <authorList>
            <person name="Tran Van P."/>
        </authorList>
    </citation>
    <scope>NUCLEOTIDE SEQUENCE</scope>
</reference>
<dbReference type="InterPro" id="IPR057373">
    <property type="entry name" value="ZNFX1"/>
</dbReference>
<dbReference type="PANTHER" id="PTHR10887">
    <property type="entry name" value="DNA2/NAM7 HELICASE FAMILY"/>
    <property type="match status" value="1"/>
</dbReference>
<evidence type="ECO:0000256" key="1">
    <source>
        <dbReference type="ARBA" id="ARBA00022723"/>
    </source>
</evidence>
<dbReference type="Gene3D" id="3.40.50.300">
    <property type="entry name" value="P-loop containing nucleotide triphosphate hydrolases"/>
    <property type="match status" value="3"/>
</dbReference>
<evidence type="ECO:0000256" key="4">
    <source>
        <dbReference type="ARBA" id="ARBA00022833"/>
    </source>
</evidence>
<feature type="domain" description="NF-X1-type" evidence="6">
    <location>
        <begin position="1283"/>
        <end position="1309"/>
    </location>
</feature>
<dbReference type="InterPro" id="IPR047187">
    <property type="entry name" value="SF1_C_Upf1"/>
</dbReference>
<dbReference type="SMART" id="SM00382">
    <property type="entry name" value="AAA"/>
    <property type="match status" value="1"/>
</dbReference>
<name>A0A7R9PPP0_TIMGE</name>
<keyword evidence="3" id="KW-0863">Zinc-finger</keyword>
<evidence type="ECO:0000256" key="2">
    <source>
        <dbReference type="ARBA" id="ARBA00022737"/>
    </source>
</evidence>
<keyword evidence="2" id="KW-0677">Repeat</keyword>
<keyword evidence="1" id="KW-0479">Metal-binding</keyword>
<dbReference type="GO" id="GO:0008270">
    <property type="term" value="F:zinc ion binding"/>
    <property type="evidence" value="ECO:0007669"/>
    <property type="project" value="UniProtKB-KW"/>
</dbReference>
<proteinExistence type="predicted"/>
<dbReference type="Pfam" id="PF13086">
    <property type="entry name" value="AAA_11"/>
    <property type="match status" value="2"/>
</dbReference>
<gene>
    <name evidence="7" type="ORF">TGEB3V08_LOCUS9063</name>
</gene>
<dbReference type="InterPro" id="IPR000967">
    <property type="entry name" value="Znf_NFX1"/>
</dbReference>
<feature type="domain" description="AAA+ ATPase" evidence="5">
    <location>
        <begin position="503"/>
        <end position="937"/>
    </location>
</feature>
<protein>
    <recommendedName>
        <fullName evidence="8">NFX1-type zinc finger-containing protein 1</fullName>
    </recommendedName>
</protein>
<dbReference type="Pfam" id="PF25396">
    <property type="entry name" value="ZNFX1"/>
    <property type="match status" value="1"/>
</dbReference>
<dbReference type="SMART" id="SM00438">
    <property type="entry name" value="ZnF_NFX"/>
    <property type="match status" value="3"/>
</dbReference>
<dbReference type="CDD" id="cd18808">
    <property type="entry name" value="SF1_C_Upf1"/>
    <property type="match status" value="1"/>
</dbReference>
<evidence type="ECO:0000259" key="5">
    <source>
        <dbReference type="SMART" id="SM00382"/>
    </source>
</evidence>